<dbReference type="Proteomes" id="UP000095658">
    <property type="component" value="Unassembled WGS sequence"/>
</dbReference>
<comment type="similarity">
    <text evidence="2">Belongs to the serine-aspartate repeat-containing protein (SDr) family.</text>
</comment>
<keyword evidence="6" id="KW-0572">Peptidoglycan-anchor</keyword>
<evidence type="ECO:0008006" key="13">
    <source>
        <dbReference type="Google" id="ProtNLM"/>
    </source>
</evidence>
<dbReference type="Pfam" id="PF00746">
    <property type="entry name" value="Gram_pos_anchor"/>
    <property type="match status" value="1"/>
</dbReference>
<proteinExistence type="inferred from homology"/>
<keyword evidence="7" id="KW-0472">Membrane</keyword>
<organism evidence="11 12">
    <name type="scientific">Domibacillus iocasae</name>
    <dbReference type="NCBI Taxonomy" id="1714016"/>
    <lineage>
        <taxon>Bacteria</taxon>
        <taxon>Bacillati</taxon>
        <taxon>Bacillota</taxon>
        <taxon>Bacilli</taxon>
        <taxon>Bacillales</taxon>
        <taxon>Bacillaceae</taxon>
        <taxon>Domibacillus</taxon>
    </lineage>
</organism>
<feature type="domain" description="SpaA-like prealbumin fold" evidence="10">
    <location>
        <begin position="341"/>
        <end position="428"/>
    </location>
</feature>
<evidence type="ECO:0000256" key="1">
    <source>
        <dbReference type="ARBA" id="ARBA00004168"/>
    </source>
</evidence>
<dbReference type="InterPro" id="IPR019931">
    <property type="entry name" value="LPXTG_anchor"/>
</dbReference>
<accession>A0A1E7DPL7</accession>
<keyword evidence="5 8" id="KW-0732">Signal</keyword>
<gene>
    <name evidence="11" type="ORF">BA724_06990</name>
</gene>
<dbReference type="SUPFAM" id="SSF49401">
    <property type="entry name" value="Bacterial adhesins"/>
    <property type="match status" value="1"/>
</dbReference>
<feature type="signal peptide" evidence="8">
    <location>
        <begin position="1"/>
        <end position="23"/>
    </location>
</feature>
<evidence type="ECO:0000313" key="11">
    <source>
        <dbReference type="EMBL" id="OES45003.1"/>
    </source>
</evidence>
<feature type="transmembrane region" description="Helical" evidence="7">
    <location>
        <begin position="453"/>
        <end position="471"/>
    </location>
</feature>
<keyword evidence="4" id="KW-0964">Secreted</keyword>
<comment type="caution">
    <text evidence="11">The sequence shown here is derived from an EMBL/GenBank/DDBJ whole genome shotgun (WGS) entry which is preliminary data.</text>
</comment>
<evidence type="ECO:0000259" key="9">
    <source>
        <dbReference type="Pfam" id="PF00746"/>
    </source>
</evidence>
<keyword evidence="3" id="KW-0134">Cell wall</keyword>
<feature type="chain" id="PRO_5038641076" description="Gram-positive cocci surface proteins LPxTG domain-containing protein" evidence="8">
    <location>
        <begin position="24"/>
        <end position="477"/>
    </location>
</feature>
<keyword evidence="7" id="KW-1133">Transmembrane helix</keyword>
<evidence type="ECO:0000259" key="10">
    <source>
        <dbReference type="Pfam" id="PF17802"/>
    </source>
</evidence>
<feature type="domain" description="SpaA-like prealbumin fold" evidence="10">
    <location>
        <begin position="251"/>
        <end position="334"/>
    </location>
</feature>
<feature type="domain" description="SpaA-like prealbumin fold" evidence="10">
    <location>
        <begin position="158"/>
        <end position="234"/>
    </location>
</feature>
<evidence type="ECO:0000256" key="3">
    <source>
        <dbReference type="ARBA" id="ARBA00022512"/>
    </source>
</evidence>
<dbReference type="EMBL" id="MAMP01000021">
    <property type="protein sequence ID" value="OES45003.1"/>
    <property type="molecule type" value="Genomic_DNA"/>
</dbReference>
<dbReference type="PANTHER" id="PTHR36108:SF13">
    <property type="entry name" value="COLOSSIN-B-RELATED"/>
    <property type="match status" value="1"/>
</dbReference>
<evidence type="ECO:0000256" key="5">
    <source>
        <dbReference type="ARBA" id="ARBA00022729"/>
    </source>
</evidence>
<evidence type="ECO:0000256" key="2">
    <source>
        <dbReference type="ARBA" id="ARBA00007257"/>
    </source>
</evidence>
<dbReference type="InterPro" id="IPR008966">
    <property type="entry name" value="Adhesion_dom_sf"/>
</dbReference>
<keyword evidence="12" id="KW-1185">Reference proteome</keyword>
<dbReference type="STRING" id="1714016.BA724_06990"/>
<dbReference type="Pfam" id="PF17802">
    <property type="entry name" value="SpaA"/>
    <property type="match status" value="3"/>
</dbReference>
<reference evidence="11 12" key="1">
    <citation type="submission" date="2016-06" db="EMBL/GenBank/DDBJ databases">
        <title>Domibacillus iocasae genome sequencing.</title>
        <authorList>
            <person name="Verma A."/>
            <person name="Pal Y."/>
            <person name="Ojha A.K."/>
            <person name="Krishnamurthi S."/>
        </authorList>
    </citation>
    <scope>NUCLEOTIDE SEQUENCE [LARGE SCALE GENOMIC DNA]</scope>
    <source>
        <strain evidence="11 12">DSM 29979</strain>
    </source>
</reference>
<keyword evidence="7" id="KW-0812">Transmembrane</keyword>
<dbReference type="Gene3D" id="2.60.40.10">
    <property type="entry name" value="Immunoglobulins"/>
    <property type="match status" value="3"/>
</dbReference>
<dbReference type="NCBIfam" id="TIGR01167">
    <property type="entry name" value="LPXTG_anchor"/>
    <property type="match status" value="1"/>
</dbReference>
<dbReference type="InterPro" id="IPR013783">
    <property type="entry name" value="Ig-like_fold"/>
</dbReference>
<sequence length="477" mass="50356">MKNWLILLTALLVVMGIMQPAQAEAETVFYTKSSVAHADGSTTPVYAVNEPMTIQLDWTYSGEEPAVYKVPDPFKISKDEEQSLKTAIGETIGILKLNAAENTVTAVLDEAAKAGATGTAAIPALFNKDKLTKIGSYDVLFPTGETISFTVTEAATGAIKVVALDANSKAKLAGSAFTVVNESGKVVASLTTNSAGEALVPNLEFGTYTVTQTAAPDGYAVPEDPWKIDLNTVLVTKEISHEKATGLMGALNITVVEKSSTTPIAGAEFELKPESGLFSKKVVTDEKGQASLTSLSYGKYILTQTKTDSDYVLPTDSWTITIGSQTPVEQKVENTLVNAYGTLTVTLTDASSSAVLKGAEYSLYDEAKKLVSKVVTNDKGVASFTNVKAGSYMLEETKAPDGYTRSTDKTALTIKSGETVELKLKNTKIAAASSSSTETKAAGTLPRTGDESGMMYMFGGILLAAGTMLLMKKGKRA</sequence>
<dbReference type="InterPro" id="IPR041033">
    <property type="entry name" value="SpaA_PFL_dom_1"/>
</dbReference>
<comment type="subcellular location">
    <subcellularLocation>
        <location evidence="1">Secreted</location>
        <location evidence="1">Cell wall</location>
        <topology evidence="1">Peptidoglycan-anchor</topology>
    </subcellularLocation>
</comment>
<name>A0A1E7DPL7_9BACI</name>
<dbReference type="AlphaFoldDB" id="A0A1E7DPL7"/>
<dbReference type="OrthoDB" id="2056845at2"/>
<evidence type="ECO:0000256" key="4">
    <source>
        <dbReference type="ARBA" id="ARBA00022525"/>
    </source>
</evidence>
<dbReference type="RefSeq" id="WP_069938625.1">
    <property type="nucleotide sequence ID" value="NZ_MAMP01000021.1"/>
</dbReference>
<feature type="domain" description="Gram-positive cocci surface proteins LPxTG" evidence="9">
    <location>
        <begin position="438"/>
        <end position="476"/>
    </location>
</feature>
<evidence type="ECO:0000256" key="6">
    <source>
        <dbReference type="ARBA" id="ARBA00023088"/>
    </source>
</evidence>
<evidence type="ECO:0000256" key="7">
    <source>
        <dbReference type="SAM" id="Phobius"/>
    </source>
</evidence>
<dbReference type="SUPFAM" id="SSF49478">
    <property type="entry name" value="Cna protein B-type domain"/>
    <property type="match status" value="3"/>
</dbReference>
<evidence type="ECO:0000256" key="8">
    <source>
        <dbReference type="SAM" id="SignalP"/>
    </source>
</evidence>
<protein>
    <recommendedName>
        <fullName evidence="13">Gram-positive cocci surface proteins LPxTG domain-containing protein</fullName>
    </recommendedName>
</protein>
<evidence type="ECO:0000313" key="12">
    <source>
        <dbReference type="Proteomes" id="UP000095658"/>
    </source>
</evidence>
<dbReference type="PANTHER" id="PTHR36108">
    <property type="entry name" value="COLOSSIN-B-RELATED"/>
    <property type="match status" value="1"/>
</dbReference>